<dbReference type="OrthoDB" id="10603970at2759"/>
<dbReference type="AlphaFoldDB" id="A0A060SD36"/>
<proteinExistence type="predicted"/>
<evidence type="ECO:0000313" key="1">
    <source>
        <dbReference type="EMBL" id="CDO72146.1"/>
    </source>
</evidence>
<evidence type="ECO:0000313" key="2">
    <source>
        <dbReference type="Proteomes" id="UP000029665"/>
    </source>
</evidence>
<accession>A0A060SD36</accession>
<protein>
    <submittedName>
        <fullName evidence="1">Uncharacterized protein</fullName>
    </submittedName>
</protein>
<organism evidence="1 2">
    <name type="scientific">Pycnoporus cinnabarinus</name>
    <name type="common">Cinnabar-red polypore</name>
    <name type="synonym">Trametes cinnabarina</name>
    <dbReference type="NCBI Taxonomy" id="5643"/>
    <lineage>
        <taxon>Eukaryota</taxon>
        <taxon>Fungi</taxon>
        <taxon>Dikarya</taxon>
        <taxon>Basidiomycota</taxon>
        <taxon>Agaricomycotina</taxon>
        <taxon>Agaricomycetes</taxon>
        <taxon>Polyporales</taxon>
        <taxon>Polyporaceae</taxon>
        <taxon>Trametes</taxon>
    </lineage>
</organism>
<feature type="non-terminal residue" evidence="1">
    <location>
        <position position="1"/>
    </location>
</feature>
<reference evidence="1" key="1">
    <citation type="submission" date="2014-01" db="EMBL/GenBank/DDBJ databases">
        <title>The genome of the white-rot fungus Pycnoporus cinnabarinus: a basidiomycete model with a versatile arsenal for lignocellulosic biomass breakdown.</title>
        <authorList>
            <person name="Levasseur A."/>
            <person name="Lomascolo A."/>
            <person name="Ruiz-Duenas F.J."/>
            <person name="Uzan E."/>
            <person name="Piumi F."/>
            <person name="Kues U."/>
            <person name="Ram A.F.J."/>
            <person name="Murat C."/>
            <person name="Haon M."/>
            <person name="Benoit I."/>
            <person name="Arfi Y."/>
            <person name="Chevret D."/>
            <person name="Drula E."/>
            <person name="Kwon M.J."/>
            <person name="Gouret P."/>
            <person name="Lesage-Meessen L."/>
            <person name="Lombard V."/>
            <person name="Mariette J."/>
            <person name="Noirot C."/>
            <person name="Park J."/>
            <person name="Patyshakuliyeva A."/>
            <person name="Wieneger R.A.B."/>
            <person name="Wosten H.A.B."/>
            <person name="Martin F."/>
            <person name="Coutinho P.M."/>
            <person name="de Vries R."/>
            <person name="Martinez A.T."/>
            <person name="Klopp C."/>
            <person name="Pontarotti P."/>
            <person name="Henrissat B."/>
            <person name="Record E."/>
        </authorList>
    </citation>
    <scope>NUCLEOTIDE SEQUENCE [LARGE SCALE GENOMIC DNA]</scope>
    <source>
        <strain evidence="1">BRFM137</strain>
    </source>
</reference>
<dbReference type="Proteomes" id="UP000029665">
    <property type="component" value="Unassembled WGS sequence"/>
</dbReference>
<sequence>MVFESKMGMPLTSNSCSDYIVLTTEALFFRLEDTEFSVNNAPWTPGDIVVSELGHATCPGLPAPVLSTIIDDWKLYSCDEAELCVVLKSRGNPHGFPRIALKFRDELDYFEMARVVHEAKSHLAVQRDSHRDSLAALHRGHFAPLHAFHERTPASGASGRTVGDDAITFATNGGSLEQDMANPVDAAAADDRVDINVPIVPAVVGTNDPPEDLLAARADPDAMPVAIVTRTFTPVKKSSRCTRNGLMSLEVHVSTTLVGLGHCARSQLLPKVHAATRAAREHPAPFALTAFGAPLDLFDIRISGICAVHDTAFDAGGPDDDDVNFGETRITVNRVLGLNFLLAIDLATGQDFCTGLVPDIPWQRRNNNVLLCRNSVFGITVVMKFHNQEDLRAFYRLCRLRQ</sequence>
<comment type="caution">
    <text evidence="1">The sequence shown here is derived from an EMBL/GenBank/DDBJ whole genome shotgun (WGS) entry which is preliminary data.</text>
</comment>
<gene>
    <name evidence="1" type="ORF">BN946_scf184962.g89</name>
</gene>
<keyword evidence="2" id="KW-1185">Reference proteome</keyword>
<dbReference type="EMBL" id="CCBP010000110">
    <property type="protein sequence ID" value="CDO72146.1"/>
    <property type="molecule type" value="Genomic_DNA"/>
</dbReference>
<name>A0A060SD36_PYCCI</name>
<dbReference type="HOGENOM" id="CLU_685388_0_0_1"/>